<evidence type="ECO:0000313" key="3">
    <source>
        <dbReference type="EMBL" id="KAG7347642.1"/>
    </source>
</evidence>
<feature type="region of interest" description="Disordered" evidence="1">
    <location>
        <begin position="195"/>
        <end position="237"/>
    </location>
</feature>
<keyword evidence="4" id="KW-1185">Reference proteome</keyword>
<dbReference type="Proteomes" id="UP000693970">
    <property type="component" value="Unassembled WGS sequence"/>
</dbReference>
<gene>
    <name evidence="3" type="ORF">IV203_016347</name>
</gene>
<feature type="domain" description="PX" evidence="2">
    <location>
        <begin position="465"/>
        <end position="600"/>
    </location>
</feature>
<feature type="compositionally biased region" description="Low complexity" evidence="1">
    <location>
        <begin position="19"/>
        <end position="34"/>
    </location>
</feature>
<dbReference type="CDD" id="cd06093">
    <property type="entry name" value="PX_domain"/>
    <property type="match status" value="1"/>
</dbReference>
<dbReference type="InterPro" id="IPR001683">
    <property type="entry name" value="PX_dom"/>
</dbReference>
<name>A0A9K3KPU6_9STRA</name>
<dbReference type="AlphaFoldDB" id="A0A9K3KPU6"/>
<protein>
    <recommendedName>
        <fullName evidence="2">PX domain-containing protein</fullName>
    </recommendedName>
</protein>
<evidence type="ECO:0000313" key="4">
    <source>
        <dbReference type="Proteomes" id="UP000693970"/>
    </source>
</evidence>
<dbReference type="GO" id="GO:0035091">
    <property type="term" value="F:phosphatidylinositol binding"/>
    <property type="evidence" value="ECO:0007669"/>
    <property type="project" value="InterPro"/>
</dbReference>
<proteinExistence type="predicted"/>
<reference evidence="3" key="1">
    <citation type="journal article" date="2021" name="Sci. Rep.">
        <title>Diploid genomic architecture of Nitzschia inconspicua, an elite biomass production diatom.</title>
        <authorList>
            <person name="Oliver A."/>
            <person name="Podell S."/>
            <person name="Pinowska A."/>
            <person name="Traller J.C."/>
            <person name="Smith S.R."/>
            <person name="McClure R."/>
            <person name="Beliaev A."/>
            <person name="Bohutskyi P."/>
            <person name="Hill E.A."/>
            <person name="Rabines A."/>
            <person name="Zheng H."/>
            <person name="Allen L.Z."/>
            <person name="Kuo A."/>
            <person name="Grigoriev I.V."/>
            <person name="Allen A.E."/>
            <person name="Hazlebeck D."/>
            <person name="Allen E.E."/>
        </authorList>
    </citation>
    <scope>NUCLEOTIDE SEQUENCE</scope>
    <source>
        <strain evidence="3">Hildebrandi</strain>
    </source>
</reference>
<evidence type="ECO:0000256" key="1">
    <source>
        <dbReference type="SAM" id="MobiDB-lite"/>
    </source>
</evidence>
<reference evidence="3" key="2">
    <citation type="submission" date="2021-04" db="EMBL/GenBank/DDBJ databases">
        <authorList>
            <person name="Podell S."/>
        </authorList>
    </citation>
    <scope>NUCLEOTIDE SEQUENCE</scope>
    <source>
        <strain evidence="3">Hildebrandi</strain>
    </source>
</reference>
<evidence type="ECO:0000259" key="2">
    <source>
        <dbReference type="PROSITE" id="PS50195"/>
    </source>
</evidence>
<organism evidence="3 4">
    <name type="scientific">Nitzschia inconspicua</name>
    <dbReference type="NCBI Taxonomy" id="303405"/>
    <lineage>
        <taxon>Eukaryota</taxon>
        <taxon>Sar</taxon>
        <taxon>Stramenopiles</taxon>
        <taxon>Ochrophyta</taxon>
        <taxon>Bacillariophyta</taxon>
        <taxon>Bacillariophyceae</taxon>
        <taxon>Bacillariophycidae</taxon>
        <taxon>Bacillariales</taxon>
        <taxon>Bacillariaceae</taxon>
        <taxon>Nitzschia</taxon>
    </lineage>
</organism>
<dbReference type="PROSITE" id="PS50195">
    <property type="entry name" value="PX"/>
    <property type="match status" value="1"/>
</dbReference>
<accession>A0A9K3KPU6</accession>
<sequence length="600" mass="66287">MLGAIQRVISGEKMDEEGQQQQQEQQSNNPPNSGTMSNTAFAIVENDEDDHDSAMDVEIPNTYSNDDDHTVGSSISDFSVAKDGEHENVVDLLVPSDHPMVVTEEWLSNNNPSPAPRNSERPVVSATPKASGRLSRSDSRNSGDSYSSYGRQSSQNSSRDWGWFEETEHGNTPNLSNNKLHRPPLNKEEEKFLLRQQKHHQAAAAKASVSNTGNDTSMDEDDFPSLKKGVKKKKKGKGTSVLAHLALTANDDLIIDETQQVLLDPPADLESEARAMAVTAPNYVLEESLSSQRLWKYTAGNRPPQPVEERAFFEKMWAQNFARSQVEYQMPVEVLTATTPISMSPFADGTFDTSKELSNYTMGAADGGNPLQAVAISGAPKQDAAEATLVSRLNDPARGTHTIVSGSSGQHHIYNHEVVNRKIKGNSSDEDLTVLIKGDNVFGTTVSKSFARPGVNGGPIAGVDTVNISIASYRVIESKKHGKYAQFLVIYREGSIRDTIGVWKRYSDFQRLSEKVTKAHEGCAAVIANMSPLAITEEHDVEHLPNAITSWRLLKKRQRWYRCLDAGYLSLKVFLLERFLHDILFESSTPDLLRDFVKGE</sequence>
<feature type="region of interest" description="Disordered" evidence="1">
    <location>
        <begin position="106"/>
        <end position="183"/>
    </location>
</feature>
<feature type="compositionally biased region" description="Low complexity" evidence="1">
    <location>
        <begin position="142"/>
        <end position="159"/>
    </location>
</feature>
<comment type="caution">
    <text evidence="3">The sequence shown here is derived from an EMBL/GenBank/DDBJ whole genome shotgun (WGS) entry which is preliminary data.</text>
</comment>
<dbReference type="OrthoDB" id="44355at2759"/>
<feature type="region of interest" description="Disordered" evidence="1">
    <location>
        <begin position="1"/>
        <end position="79"/>
    </location>
</feature>
<dbReference type="EMBL" id="JAGRRH010000020">
    <property type="protein sequence ID" value="KAG7347642.1"/>
    <property type="molecule type" value="Genomic_DNA"/>
</dbReference>
<feature type="compositionally biased region" description="Basic residues" evidence="1">
    <location>
        <begin position="228"/>
        <end position="237"/>
    </location>
</feature>